<evidence type="ECO:0000313" key="8">
    <source>
        <dbReference type="Proteomes" id="UP000075324"/>
    </source>
</evidence>
<evidence type="ECO:0000256" key="3">
    <source>
        <dbReference type="ARBA" id="ARBA00022692"/>
    </source>
</evidence>
<dbReference type="Gene3D" id="1.10.3470.10">
    <property type="entry name" value="ABC transporter involved in vitamin B12 uptake, BtuC"/>
    <property type="match status" value="1"/>
</dbReference>
<dbReference type="RefSeq" id="WP_015864513.1">
    <property type="nucleotide sequence ID" value="NZ_CP070511.1"/>
</dbReference>
<dbReference type="InterPro" id="IPR037294">
    <property type="entry name" value="ABC_BtuC-like"/>
</dbReference>
<dbReference type="InterPro" id="IPR001626">
    <property type="entry name" value="ABC_TroCD"/>
</dbReference>
<evidence type="ECO:0000256" key="5">
    <source>
        <dbReference type="ARBA" id="ARBA00023136"/>
    </source>
</evidence>
<dbReference type="Pfam" id="PF00950">
    <property type="entry name" value="ABC-3"/>
    <property type="match status" value="1"/>
</dbReference>
<evidence type="ECO:0000256" key="1">
    <source>
        <dbReference type="ARBA" id="ARBA00004141"/>
    </source>
</evidence>
<evidence type="ECO:0000256" key="4">
    <source>
        <dbReference type="ARBA" id="ARBA00022989"/>
    </source>
</evidence>
<reference evidence="7 8" key="1">
    <citation type="submission" date="2016-01" db="EMBL/GenBank/DDBJ databases">
        <title>Draft Genome Sequences of Seven Thermophilic Sporeformers Isolated from Foods.</title>
        <authorList>
            <person name="Berendsen E.M."/>
            <person name="Wells-Bennik M.H."/>
            <person name="Krawcyk A.O."/>
            <person name="De Jong A."/>
            <person name="Holsappel S."/>
            <person name="Eijlander R.T."/>
            <person name="Kuipers O.P."/>
        </authorList>
    </citation>
    <scope>NUCLEOTIDE SEQUENCE [LARGE SCALE GENOMIC DNA]</scope>
    <source>
        <strain evidence="7 8">B4110</strain>
    </source>
</reference>
<dbReference type="GeneID" id="94899382"/>
<keyword evidence="3 6" id="KW-0812">Transmembrane</keyword>
<gene>
    <name evidence="7" type="ORF">B4110_2596</name>
</gene>
<proteinExistence type="inferred from homology"/>
<dbReference type="PATRIC" id="fig|153151.4.peg.997"/>
<name>A0A150MN50_9BACL</name>
<keyword evidence="5" id="KW-0472">Membrane</keyword>
<comment type="subcellular location">
    <subcellularLocation>
        <location evidence="6">Cell membrane</location>
        <topology evidence="6">Multi-pass membrane protein</topology>
    </subcellularLocation>
    <subcellularLocation>
        <location evidence="1">Membrane</location>
        <topology evidence="1">Multi-pass membrane protein</topology>
    </subcellularLocation>
</comment>
<sequence length="277" mass="30226">MIEAIWQYEFLRNAFIAGILIGLAAPLLGVFIVVRRLSLIADALSHVTLAGIAASLLLGKSFAYFTNWNPLYVGMGFSVLGSLFIEKLRAIYKHYQELAIPIILSGGIGLSVIFISLADGFNTDLFSYLFGSVSAVSRQDVWTVFIIACVVIGIILLLYKELFLLSFDEEYAAISGIRAKLIHFIFIVLVALVIAASMRIVGVLLISSLMTLPVAASIRIAKGFKQAIGYSILFGELSVIAGLLLSYQLDLAPGGTIVMLAVFILLIVIMWKNWKRG</sequence>
<dbReference type="EMBL" id="LQYW01000132">
    <property type="protein sequence ID" value="KYD25775.1"/>
    <property type="molecule type" value="Genomic_DNA"/>
</dbReference>
<dbReference type="PANTHER" id="PTHR30477">
    <property type="entry name" value="ABC-TRANSPORTER METAL-BINDING PROTEIN"/>
    <property type="match status" value="1"/>
</dbReference>
<evidence type="ECO:0008006" key="9">
    <source>
        <dbReference type="Google" id="ProtNLM"/>
    </source>
</evidence>
<dbReference type="AlphaFoldDB" id="A0A150MN50"/>
<dbReference type="SUPFAM" id="SSF81345">
    <property type="entry name" value="ABC transporter involved in vitamin B12 uptake, BtuC"/>
    <property type="match status" value="1"/>
</dbReference>
<evidence type="ECO:0000313" key="7">
    <source>
        <dbReference type="EMBL" id="KYD25775.1"/>
    </source>
</evidence>
<keyword evidence="4" id="KW-1133">Transmembrane helix</keyword>
<organism evidence="7 8">
    <name type="scientific">Parageobacillus toebii</name>
    <dbReference type="NCBI Taxonomy" id="153151"/>
    <lineage>
        <taxon>Bacteria</taxon>
        <taxon>Bacillati</taxon>
        <taxon>Bacillota</taxon>
        <taxon>Bacilli</taxon>
        <taxon>Bacillales</taxon>
        <taxon>Anoxybacillaceae</taxon>
        <taxon>Parageobacillus</taxon>
    </lineage>
</organism>
<comment type="caution">
    <text evidence="7">The sequence shown here is derived from an EMBL/GenBank/DDBJ whole genome shotgun (WGS) entry which is preliminary data.</text>
</comment>
<dbReference type="PANTHER" id="PTHR30477:SF22">
    <property type="entry name" value="METAL ABC TRANSPORTER PERMEASE"/>
    <property type="match status" value="1"/>
</dbReference>
<evidence type="ECO:0000256" key="2">
    <source>
        <dbReference type="ARBA" id="ARBA00008034"/>
    </source>
</evidence>
<dbReference type="GO" id="GO:0010043">
    <property type="term" value="P:response to zinc ion"/>
    <property type="evidence" value="ECO:0007669"/>
    <property type="project" value="TreeGrafter"/>
</dbReference>
<dbReference type="GO" id="GO:0055085">
    <property type="term" value="P:transmembrane transport"/>
    <property type="evidence" value="ECO:0007669"/>
    <property type="project" value="InterPro"/>
</dbReference>
<comment type="similarity">
    <text evidence="2 6">Belongs to the ABC-3 integral membrane protein family.</text>
</comment>
<accession>A0A150MN50</accession>
<keyword evidence="6" id="KW-0813">Transport</keyword>
<evidence type="ECO:0000256" key="6">
    <source>
        <dbReference type="RuleBase" id="RU003943"/>
    </source>
</evidence>
<protein>
    <recommendedName>
        <fullName evidence="9">Metal ABC transporter permease</fullName>
    </recommendedName>
</protein>
<dbReference type="CDD" id="cd06550">
    <property type="entry name" value="TM_ABC_iron-siderophores_like"/>
    <property type="match status" value="1"/>
</dbReference>
<dbReference type="GO" id="GO:0043190">
    <property type="term" value="C:ATP-binding cassette (ABC) transporter complex"/>
    <property type="evidence" value="ECO:0007669"/>
    <property type="project" value="InterPro"/>
</dbReference>
<dbReference type="Proteomes" id="UP000075324">
    <property type="component" value="Unassembled WGS sequence"/>
</dbReference>